<proteinExistence type="predicted"/>
<dbReference type="AlphaFoldDB" id="A0A3G8YG92"/>
<dbReference type="OrthoDB" id="582808at2"/>
<evidence type="ECO:0000256" key="1">
    <source>
        <dbReference type="SAM" id="MobiDB-lite"/>
    </source>
</evidence>
<evidence type="ECO:0008006" key="4">
    <source>
        <dbReference type="Google" id="ProtNLM"/>
    </source>
</evidence>
<organism evidence="2 3">
    <name type="scientific">Deinococcus psychrotolerans</name>
    <dbReference type="NCBI Taxonomy" id="2489213"/>
    <lineage>
        <taxon>Bacteria</taxon>
        <taxon>Thermotogati</taxon>
        <taxon>Deinococcota</taxon>
        <taxon>Deinococci</taxon>
        <taxon>Deinococcales</taxon>
        <taxon>Deinococcaceae</taxon>
        <taxon>Deinococcus</taxon>
    </lineage>
</organism>
<accession>A0A3G8YG92</accession>
<evidence type="ECO:0000313" key="2">
    <source>
        <dbReference type="EMBL" id="AZI43207.1"/>
    </source>
</evidence>
<evidence type="ECO:0000313" key="3">
    <source>
        <dbReference type="Proteomes" id="UP000276417"/>
    </source>
</evidence>
<dbReference type="EMBL" id="CP034183">
    <property type="protein sequence ID" value="AZI43207.1"/>
    <property type="molecule type" value="Genomic_DNA"/>
</dbReference>
<name>A0A3G8YG92_9DEIO</name>
<protein>
    <recommendedName>
        <fullName evidence="4">DNA-directed DNA polymerase family A palm domain-containing protein</fullName>
    </recommendedName>
</protein>
<feature type="compositionally biased region" description="Basic residues" evidence="1">
    <location>
        <begin position="16"/>
        <end position="25"/>
    </location>
</feature>
<gene>
    <name evidence="2" type="ORF">EHF33_11030</name>
</gene>
<dbReference type="KEGG" id="dph:EHF33_11030"/>
<keyword evidence="3" id="KW-1185">Reference proteome</keyword>
<sequence>MQNETQASDVTDHKLAHQRNKKPVKANREKKAEQVIKPWMEDLKLLRISKEIRTEILSKYPILKENEAFRWLMAYLLWDGWRDKRTPERIVLPAKLVTFVVSEWSADNKKHWRQAWGVKAGKPITASLMFQQFSTSVLPLHLNPHRIAETCRTCLPACCNLLIEARTEHLGTTATCPVYFVSGRPALTPQHHRKVLQAQGAMQAAHLERLRPDYQRRFFWPLLELLNNTNTQQVSTVLHDNFSHAQEALSKRVSNSASLSYSTALLLQIKHTSMPVLYEPSRKGKSPRISPVDGSGPALALPKEVRQALMRGCWEFDLVSAQLAVVARLWNIEALQSFLEQACDGRGHSIWQELMDAAGLPQNGSYKPLLKEFVYACCYGMRLPALKDLLLGRGKNHNGRSVRLTQSQYGALMLHPLLRELLKARDNALAKAEQNGKVVVPFLPKAEQRFALKATDKAAKKYSNERRATARSALACASQAVELWLLMPTVEVLKRFPATQIIAHQYDGFTVAGPEYTLKEMAPQLIKAVDEQMRRYGIASKLDGKLLT</sequence>
<dbReference type="Proteomes" id="UP000276417">
    <property type="component" value="Chromosome 1"/>
</dbReference>
<reference evidence="2 3" key="1">
    <citation type="submission" date="2018-11" db="EMBL/GenBank/DDBJ databases">
        <title>Deinococcus shelandsis sp. nov., isolated from South Shetland Islands soil of Antarctica.</title>
        <authorList>
            <person name="Tian J."/>
        </authorList>
    </citation>
    <scope>NUCLEOTIDE SEQUENCE [LARGE SCALE GENOMIC DNA]</scope>
    <source>
        <strain evidence="2 3">S14-83T</strain>
    </source>
</reference>
<feature type="region of interest" description="Disordered" evidence="1">
    <location>
        <begin position="1"/>
        <end position="31"/>
    </location>
</feature>
<dbReference type="RefSeq" id="WP_124871303.1">
    <property type="nucleotide sequence ID" value="NZ_CP034183.1"/>
</dbReference>